<dbReference type="InterPro" id="IPR014748">
    <property type="entry name" value="Enoyl-CoA_hydra_C"/>
</dbReference>
<accession>A0A183HRR4</accession>
<evidence type="ECO:0000313" key="5">
    <source>
        <dbReference type="Proteomes" id="UP000267606"/>
    </source>
</evidence>
<dbReference type="Pfam" id="PF00378">
    <property type="entry name" value="ECH_1"/>
    <property type="match status" value="1"/>
</dbReference>
<dbReference type="STRING" id="387005.A0A183HRR4"/>
<dbReference type="Gene3D" id="3.90.226.10">
    <property type="entry name" value="2-enoyl-CoA Hydratase, Chain A, domain 1"/>
    <property type="match status" value="1"/>
</dbReference>
<dbReference type="InterPro" id="IPR029045">
    <property type="entry name" value="ClpP/crotonase-like_dom_sf"/>
</dbReference>
<dbReference type="SUPFAM" id="SSF52096">
    <property type="entry name" value="ClpP/crotonase"/>
    <property type="match status" value="1"/>
</dbReference>
<dbReference type="GO" id="GO:0005739">
    <property type="term" value="C:mitochondrion"/>
    <property type="evidence" value="ECO:0007669"/>
    <property type="project" value="TreeGrafter"/>
</dbReference>
<dbReference type="AlphaFoldDB" id="A0A183HRR4"/>
<gene>
    <name evidence="4" type="ORF">OFLC_LOCUS10178</name>
</gene>
<evidence type="ECO:0000256" key="3">
    <source>
        <dbReference type="ARBA" id="ARBA00023239"/>
    </source>
</evidence>
<dbReference type="GO" id="GO:0004300">
    <property type="term" value="F:enoyl-CoA hydratase activity"/>
    <property type="evidence" value="ECO:0007669"/>
    <property type="project" value="UniProtKB-EC"/>
</dbReference>
<name>A0A183HRR4_9BILA</name>
<comment type="similarity">
    <text evidence="1">Belongs to the enoyl-CoA hydratase/isomerase family.</text>
</comment>
<reference evidence="4 5" key="2">
    <citation type="submission" date="2018-11" db="EMBL/GenBank/DDBJ databases">
        <authorList>
            <consortium name="Pathogen Informatics"/>
        </authorList>
    </citation>
    <scope>NUCLEOTIDE SEQUENCE [LARGE SCALE GENOMIC DNA]</scope>
</reference>
<evidence type="ECO:0000313" key="4">
    <source>
        <dbReference type="EMBL" id="VDO66449.1"/>
    </source>
</evidence>
<dbReference type="FunFam" id="1.10.12.10:FF:000001">
    <property type="entry name" value="Probable enoyl-CoA hydratase, mitochondrial"/>
    <property type="match status" value="1"/>
</dbReference>
<dbReference type="EC" id="4.2.1.17" evidence="2"/>
<organism evidence="6">
    <name type="scientific">Onchocerca flexuosa</name>
    <dbReference type="NCBI Taxonomy" id="387005"/>
    <lineage>
        <taxon>Eukaryota</taxon>
        <taxon>Metazoa</taxon>
        <taxon>Ecdysozoa</taxon>
        <taxon>Nematoda</taxon>
        <taxon>Chromadorea</taxon>
        <taxon>Rhabditida</taxon>
        <taxon>Spirurina</taxon>
        <taxon>Spiruromorpha</taxon>
        <taxon>Filarioidea</taxon>
        <taxon>Onchocercidae</taxon>
        <taxon>Onchocerca</taxon>
    </lineage>
</organism>
<keyword evidence="3" id="KW-0456">Lyase</keyword>
<dbReference type="Gene3D" id="1.10.12.10">
    <property type="entry name" value="Lyase 2-enoyl-coa Hydratase, Chain A, domain 2"/>
    <property type="match status" value="1"/>
</dbReference>
<sequence>MEVCLTGIPIGAHEAKERGLISKVFPVDQVELEAIKTAEKISEHSPLIVSLVKDAVNHSYETFLQEGLRYESQLFHSTFATKDLKEGMKAFMEKRRPEWTSS</sequence>
<evidence type="ECO:0000256" key="1">
    <source>
        <dbReference type="ARBA" id="ARBA00005254"/>
    </source>
</evidence>
<evidence type="ECO:0000313" key="6">
    <source>
        <dbReference type="WBParaSite" id="OFLC_0001017501-mRNA-1"/>
    </source>
</evidence>
<proteinExistence type="inferred from homology"/>
<dbReference type="GO" id="GO:0006635">
    <property type="term" value="P:fatty acid beta-oxidation"/>
    <property type="evidence" value="ECO:0007669"/>
    <property type="project" value="TreeGrafter"/>
</dbReference>
<reference evidence="6" key="1">
    <citation type="submission" date="2016-06" db="UniProtKB">
        <authorList>
            <consortium name="WormBaseParasite"/>
        </authorList>
    </citation>
    <scope>IDENTIFICATION</scope>
</reference>
<dbReference type="Proteomes" id="UP000267606">
    <property type="component" value="Unassembled WGS sequence"/>
</dbReference>
<dbReference type="PANTHER" id="PTHR11941">
    <property type="entry name" value="ENOYL-COA HYDRATASE-RELATED"/>
    <property type="match status" value="1"/>
</dbReference>
<protein>
    <recommendedName>
        <fullName evidence="2">enoyl-CoA hydratase</fullName>
        <ecNumber evidence="2">4.2.1.17</ecNumber>
    </recommendedName>
</protein>
<evidence type="ECO:0000256" key="2">
    <source>
        <dbReference type="ARBA" id="ARBA00012076"/>
    </source>
</evidence>
<dbReference type="WBParaSite" id="OFLC_0001017501-mRNA-1">
    <property type="protein sequence ID" value="OFLC_0001017501-mRNA-1"/>
    <property type="gene ID" value="OFLC_0001017501"/>
</dbReference>
<dbReference type="EMBL" id="UZAJ01013298">
    <property type="protein sequence ID" value="VDO66449.1"/>
    <property type="molecule type" value="Genomic_DNA"/>
</dbReference>
<keyword evidence="5" id="KW-1185">Reference proteome</keyword>
<dbReference type="InterPro" id="IPR001753">
    <property type="entry name" value="Enoyl-CoA_hydra/iso"/>
</dbReference>
<dbReference type="PANTHER" id="PTHR11941:SF54">
    <property type="entry name" value="ENOYL-COA HYDRATASE, MITOCHONDRIAL"/>
    <property type="match status" value="1"/>
</dbReference>